<evidence type="ECO:0000256" key="2">
    <source>
        <dbReference type="ARBA" id="ARBA00022679"/>
    </source>
</evidence>
<evidence type="ECO:0000256" key="3">
    <source>
        <dbReference type="ARBA" id="ARBA00022695"/>
    </source>
</evidence>
<dbReference type="EMBL" id="QMQA01000296">
    <property type="protein sequence ID" value="RLE11038.1"/>
    <property type="molecule type" value="Genomic_DNA"/>
</dbReference>
<dbReference type="AlphaFoldDB" id="A0A662D827"/>
<evidence type="ECO:0000256" key="8">
    <source>
        <dbReference type="HAMAP-Rule" id="MF_00066"/>
    </source>
</evidence>
<dbReference type="Gene3D" id="3.10.400.10">
    <property type="entry name" value="Sulfate adenylyltransferase"/>
    <property type="match status" value="1"/>
</dbReference>
<dbReference type="GO" id="GO:0070814">
    <property type="term" value="P:hydrogen sulfide biosynthetic process"/>
    <property type="evidence" value="ECO:0007669"/>
    <property type="project" value="UniProtKB-UniRule"/>
</dbReference>
<feature type="domain" description="Sulphate adenylyltransferase catalytic" evidence="9">
    <location>
        <begin position="174"/>
        <end position="380"/>
    </location>
</feature>
<evidence type="ECO:0000256" key="7">
    <source>
        <dbReference type="ARBA" id="ARBA00049370"/>
    </source>
</evidence>
<evidence type="ECO:0000256" key="6">
    <source>
        <dbReference type="ARBA" id="ARBA00037980"/>
    </source>
</evidence>
<keyword evidence="2 8" id="KW-0808">Transferase</keyword>
<dbReference type="InterPro" id="IPR014729">
    <property type="entry name" value="Rossmann-like_a/b/a_fold"/>
</dbReference>
<dbReference type="UniPathway" id="UPA00140">
    <property type="reaction ID" value="UER00204"/>
</dbReference>
<evidence type="ECO:0000313" key="12">
    <source>
        <dbReference type="Proteomes" id="UP000280417"/>
    </source>
</evidence>
<protein>
    <recommendedName>
        <fullName evidence="8">Sulfate adenylyltransferase</fullName>
        <ecNumber evidence="8">2.7.7.4</ecNumber>
    </recommendedName>
    <alternativeName>
        <fullName evidence="8">ATP-sulfurylase</fullName>
    </alternativeName>
    <alternativeName>
        <fullName evidence="8">Sulfate adenylate transferase</fullName>
        <shortName evidence="8">SAT</shortName>
    </alternativeName>
</protein>
<proteinExistence type="inferred from homology"/>
<dbReference type="NCBIfam" id="TIGR00339">
    <property type="entry name" value="sopT"/>
    <property type="match status" value="1"/>
</dbReference>
<dbReference type="GO" id="GO:0005524">
    <property type="term" value="F:ATP binding"/>
    <property type="evidence" value="ECO:0007669"/>
    <property type="project" value="UniProtKB-KW"/>
</dbReference>
<organism evidence="11 12">
    <name type="scientific">Aerophobetes bacterium</name>
    <dbReference type="NCBI Taxonomy" id="2030807"/>
    <lineage>
        <taxon>Bacteria</taxon>
        <taxon>Candidatus Aerophobota</taxon>
    </lineage>
</organism>
<keyword evidence="3 8" id="KW-0548">Nucleotidyltransferase</keyword>
<comment type="catalytic activity">
    <reaction evidence="7 8">
        <text>sulfate + ATP + H(+) = adenosine 5'-phosphosulfate + diphosphate</text>
        <dbReference type="Rhea" id="RHEA:18133"/>
        <dbReference type="ChEBI" id="CHEBI:15378"/>
        <dbReference type="ChEBI" id="CHEBI:16189"/>
        <dbReference type="ChEBI" id="CHEBI:30616"/>
        <dbReference type="ChEBI" id="CHEBI:33019"/>
        <dbReference type="ChEBI" id="CHEBI:58243"/>
        <dbReference type="EC" id="2.7.7.4"/>
    </reaction>
</comment>
<dbReference type="Gene3D" id="3.40.50.620">
    <property type="entry name" value="HUPs"/>
    <property type="match status" value="1"/>
</dbReference>
<dbReference type="InterPro" id="IPR002650">
    <property type="entry name" value="Sulphate_adenylyltransferase"/>
</dbReference>
<dbReference type="CDD" id="cd00517">
    <property type="entry name" value="ATPS"/>
    <property type="match status" value="1"/>
</dbReference>
<dbReference type="SUPFAM" id="SSF52374">
    <property type="entry name" value="Nucleotidylyl transferase"/>
    <property type="match status" value="1"/>
</dbReference>
<dbReference type="GO" id="GO:0000103">
    <property type="term" value="P:sulfate assimilation"/>
    <property type="evidence" value="ECO:0007669"/>
    <property type="project" value="UniProtKB-UniRule"/>
</dbReference>
<dbReference type="InterPro" id="IPR024951">
    <property type="entry name" value="Sulfurylase_cat_dom"/>
</dbReference>
<dbReference type="InterPro" id="IPR015947">
    <property type="entry name" value="PUA-like_sf"/>
</dbReference>
<evidence type="ECO:0000259" key="9">
    <source>
        <dbReference type="Pfam" id="PF01747"/>
    </source>
</evidence>
<dbReference type="InterPro" id="IPR025980">
    <property type="entry name" value="ATP-Sase_PUA-like_dom"/>
</dbReference>
<dbReference type="Proteomes" id="UP000280417">
    <property type="component" value="Unassembled WGS sequence"/>
</dbReference>
<comment type="pathway">
    <text evidence="1 8">Sulfur metabolism; hydrogen sulfide biosynthesis; sulfite from sulfate: step 1/3.</text>
</comment>
<dbReference type="PANTHER" id="PTHR43509">
    <property type="match status" value="1"/>
</dbReference>
<dbReference type="GO" id="GO:0004781">
    <property type="term" value="F:sulfate adenylyltransferase (ATP) activity"/>
    <property type="evidence" value="ECO:0007669"/>
    <property type="project" value="UniProtKB-UniRule"/>
</dbReference>
<dbReference type="EC" id="2.7.7.4" evidence="8"/>
<evidence type="ECO:0000256" key="4">
    <source>
        <dbReference type="ARBA" id="ARBA00022741"/>
    </source>
</evidence>
<comment type="caution">
    <text evidence="11">The sequence shown here is derived from an EMBL/GenBank/DDBJ whole genome shotgun (WGS) entry which is preliminary data.</text>
</comment>
<evidence type="ECO:0000256" key="5">
    <source>
        <dbReference type="ARBA" id="ARBA00022840"/>
    </source>
</evidence>
<dbReference type="Pfam" id="PF14306">
    <property type="entry name" value="PUA_2"/>
    <property type="match status" value="1"/>
</dbReference>
<dbReference type="HAMAP" id="MF_00066">
    <property type="entry name" value="Sulf_adenylyltr"/>
    <property type="match status" value="1"/>
</dbReference>
<keyword evidence="4 8" id="KW-0547">Nucleotide-binding</keyword>
<accession>A0A662D827</accession>
<keyword evidence="5 8" id="KW-0067">ATP-binding</keyword>
<evidence type="ECO:0000256" key="1">
    <source>
        <dbReference type="ARBA" id="ARBA00005048"/>
    </source>
</evidence>
<gene>
    <name evidence="8 11" type="primary">sat</name>
    <name evidence="11" type="ORF">DRJ04_08810</name>
</gene>
<dbReference type="SUPFAM" id="SSF88697">
    <property type="entry name" value="PUA domain-like"/>
    <property type="match status" value="1"/>
</dbReference>
<dbReference type="InterPro" id="IPR020792">
    <property type="entry name" value="SO4_adenylyltransferase_pro"/>
</dbReference>
<comment type="similarity">
    <text evidence="6 8">Belongs to the sulfate adenylyltransferase family.</text>
</comment>
<evidence type="ECO:0000259" key="10">
    <source>
        <dbReference type="Pfam" id="PF14306"/>
    </source>
</evidence>
<feature type="domain" description="ATP-sulfurylase PUA-like" evidence="10">
    <location>
        <begin position="5"/>
        <end position="162"/>
    </location>
</feature>
<dbReference type="NCBIfam" id="NF003166">
    <property type="entry name" value="PRK04149.1"/>
    <property type="match status" value="1"/>
</dbReference>
<dbReference type="PANTHER" id="PTHR43509:SF1">
    <property type="entry name" value="SULFATE ADENYLYLTRANSFERASE"/>
    <property type="match status" value="1"/>
</dbReference>
<name>A0A662D827_UNCAE</name>
<evidence type="ECO:0000313" key="11">
    <source>
        <dbReference type="EMBL" id="RLE11038.1"/>
    </source>
</evidence>
<dbReference type="Pfam" id="PF01747">
    <property type="entry name" value="ATP-sulfurylase"/>
    <property type="match status" value="1"/>
</dbReference>
<reference evidence="11 12" key="1">
    <citation type="submission" date="2018-06" db="EMBL/GenBank/DDBJ databases">
        <title>Extensive metabolic versatility and redundancy in microbially diverse, dynamic hydrothermal sediments.</title>
        <authorList>
            <person name="Dombrowski N."/>
            <person name="Teske A."/>
            <person name="Baker B.J."/>
        </authorList>
    </citation>
    <scope>NUCLEOTIDE SEQUENCE [LARGE SCALE GENOMIC DNA]</scope>
    <source>
        <strain evidence="11">B3_G15</strain>
    </source>
</reference>
<sequence length="386" mass="44253">MNKVPPHGGKLMPLLVKGEEVGERLREAESLKKVMIGSLQASDLLMLGMGAFSPLDGFMKRDDYTGVVRDMRLSDGTLWPIPIVLPVDNEVGRELREGEKVALVYSESGQIVATMVVEEKYRYDKIGEAREVFGTEDEKHPGVMKVYKQGDTYIGGRVEVLSELGYRERFKEYAAPVETREIFSERGWDTVVAFQTRNPIHRSHEYITKVALEVFDGLFIHPIVGRLKAGDVPAEVRMRCYEVLLENYYPTERVVLKVYPMEMRYGGPREAVLHAIIRQNFGCTHIIIGRDHAGVGDYYGPYDAQEIFDQIQEDLYIRPLKVDWTFWCYRCGGMASRRSCPHSDEDHLLISGTKLREMLSRGERPPEEFSRPEVVDILLDYYSKQK</sequence>